<feature type="region of interest" description="Disordered" evidence="4">
    <location>
        <begin position="785"/>
        <end position="815"/>
    </location>
</feature>
<accession>A0ABQ8P6W8</accession>
<dbReference type="InterPro" id="IPR055300">
    <property type="entry name" value="CWZF3/5/7"/>
</dbReference>
<feature type="domain" description="CW-type" evidence="5">
    <location>
        <begin position="4"/>
        <end position="57"/>
    </location>
</feature>
<name>A0ABQ8P6W8_9CRYT</name>
<keyword evidence="1" id="KW-0479">Metal-binding</keyword>
<feature type="compositionally biased region" description="Basic and acidic residues" evidence="4">
    <location>
        <begin position="787"/>
        <end position="798"/>
    </location>
</feature>
<dbReference type="InterPro" id="IPR011124">
    <property type="entry name" value="Znf_CW"/>
</dbReference>
<keyword evidence="2" id="KW-0863">Zinc-finger</keyword>
<organism evidence="6 7">
    <name type="scientific">Cryptosporidium canis</name>
    <dbReference type="NCBI Taxonomy" id="195482"/>
    <lineage>
        <taxon>Eukaryota</taxon>
        <taxon>Sar</taxon>
        <taxon>Alveolata</taxon>
        <taxon>Apicomplexa</taxon>
        <taxon>Conoidasida</taxon>
        <taxon>Coccidia</taxon>
        <taxon>Eucoccidiorida</taxon>
        <taxon>Eimeriorina</taxon>
        <taxon>Cryptosporidiidae</taxon>
        <taxon>Cryptosporidium</taxon>
    </lineage>
</organism>
<evidence type="ECO:0000313" key="6">
    <source>
        <dbReference type="EMBL" id="KAJ1610477.1"/>
    </source>
</evidence>
<comment type="caution">
    <text evidence="6">The sequence shown here is derived from an EMBL/GenBank/DDBJ whole genome shotgun (WGS) entry which is preliminary data.</text>
</comment>
<evidence type="ECO:0000259" key="5">
    <source>
        <dbReference type="PROSITE" id="PS51050"/>
    </source>
</evidence>
<sequence length="904" mass="102977">MESSPDLVDWAQCELCKKWRRLPLGMNPNTLPEEWVCTMNTWDNVYNSCNVPEEVVGVPHENLHLNILDQGHLYSDFQNRSLKGRKKNMNIFPSNALVQVSSSKPMANPSLSHSQDIVRDLNSSVMPENLLNRDLIESLSNWSQELKHLEDSSSSDRLEKNFPSCWPSEYKNLEDIPLFRNKSFEGFEKSKSKNNNFSGNCEILSNMKISQGFPICIFKNNIISPNNHPLQGRSIITGSDVPIIFKVIGRSISGIFPVISKTQSIKHSNNYINNSISSSNHQKAQGVMSSISTNSLEFIPASRSDWDSPFVDLSSSLFNSKGIGFNWKMYREGWNKCIHSYSKLFPRESCPHVVPCYINEKYLDIKTTNPKGLSDEVGEQINVDILDLLPVLSWLESPSKMDHPIHSKISQSNLSIQSNRMSKKHSNGKNITRSRTRQLDVCPSENVGLLRRSSRSTSKTQACEKNSSTDYAPSNTDKTCLDVEFHNSFQPIDRHSSDDISLPKEKLEDKLSDQIVKDDSITFTSEKISTDVDNTTFNILNSTVSDDMNQNNPSEIDKVERSDSIEVEEQNLNILVNEGPSEEKDVIECDESSIKDQDSSRDDELLFTSTGVKSDEWIEEDEFILPKLGSHKRKNKLFGDSESDCDPSNVDDINELEEKNRTNKKRLRKKSLITLEVDNSCNIDNSDLGNSKFKPKSDESLLTSIPKMEQDMVENNSIPDSASRTEEKNSLYIIPRKKSLEKTEASLLTSKSDPWIPKSDSVTNRRDNCPDDYSIHTQKRNFTWQADQKRSRLSDQRRSVQCPSSNHRNHFHQGKHRALTSYEPHKHYPRHRGHSEYTNHHTTNFFNNSHYYSQNSLPSNQLMLPTSADESSYDYSNFKGYFNSKYSSSSSSAASTLGRHHRGR</sequence>
<evidence type="ECO:0000313" key="7">
    <source>
        <dbReference type="Proteomes" id="UP001071777"/>
    </source>
</evidence>
<evidence type="ECO:0000256" key="4">
    <source>
        <dbReference type="SAM" id="MobiDB-lite"/>
    </source>
</evidence>
<dbReference type="PROSITE" id="PS51050">
    <property type="entry name" value="ZF_CW"/>
    <property type="match status" value="1"/>
</dbReference>
<dbReference type="PANTHER" id="PTHR46524">
    <property type="entry name" value="CW-TYPE ZINC FINGER"/>
    <property type="match status" value="1"/>
</dbReference>
<feature type="compositionally biased region" description="Polar residues" evidence="4">
    <location>
        <begin position="457"/>
        <end position="475"/>
    </location>
</feature>
<dbReference type="PANTHER" id="PTHR46524:SF7">
    <property type="entry name" value="CW-TYPE ZINC FINGER"/>
    <property type="match status" value="1"/>
</dbReference>
<dbReference type="EMBL" id="JAPCXB010000070">
    <property type="protein sequence ID" value="KAJ1610477.1"/>
    <property type="molecule type" value="Genomic_DNA"/>
</dbReference>
<feature type="region of interest" description="Disordered" evidence="4">
    <location>
        <begin position="413"/>
        <end position="437"/>
    </location>
</feature>
<keyword evidence="3" id="KW-0862">Zinc</keyword>
<feature type="compositionally biased region" description="Basic residues" evidence="4">
    <location>
        <begin position="421"/>
        <end position="436"/>
    </location>
</feature>
<gene>
    <name evidence="6" type="ORF">OJ252_1882</name>
</gene>
<evidence type="ECO:0000256" key="1">
    <source>
        <dbReference type="ARBA" id="ARBA00022723"/>
    </source>
</evidence>
<protein>
    <submittedName>
        <fullName evidence="6">Cysteine binding domain-containing protein</fullName>
    </submittedName>
</protein>
<dbReference type="Gene3D" id="3.30.40.100">
    <property type="match status" value="1"/>
</dbReference>
<reference evidence="6" key="1">
    <citation type="submission" date="2022-10" db="EMBL/GenBank/DDBJ databases">
        <title>Adaptive evolution leads to modifications in subtelomeric GC content in a zoonotic Cryptosporidium species.</title>
        <authorList>
            <person name="Li J."/>
            <person name="Feng Y."/>
            <person name="Xiao L."/>
        </authorList>
    </citation>
    <scope>NUCLEOTIDE SEQUENCE</scope>
    <source>
        <strain evidence="6">25894</strain>
    </source>
</reference>
<dbReference type="Pfam" id="PF07496">
    <property type="entry name" value="zf-CW"/>
    <property type="match status" value="1"/>
</dbReference>
<proteinExistence type="predicted"/>
<feature type="region of interest" description="Disordered" evidence="4">
    <location>
        <begin position="450"/>
        <end position="475"/>
    </location>
</feature>
<evidence type="ECO:0000256" key="3">
    <source>
        <dbReference type="ARBA" id="ARBA00022833"/>
    </source>
</evidence>
<evidence type="ECO:0000256" key="2">
    <source>
        <dbReference type="ARBA" id="ARBA00022771"/>
    </source>
</evidence>
<dbReference type="Proteomes" id="UP001071777">
    <property type="component" value="Unassembled WGS sequence"/>
</dbReference>
<keyword evidence="7" id="KW-1185">Reference proteome</keyword>